<dbReference type="Pfam" id="PF04542">
    <property type="entry name" value="Sigma70_r2"/>
    <property type="match status" value="1"/>
</dbReference>
<dbReference type="InterPro" id="IPR013324">
    <property type="entry name" value="RNA_pol_sigma_r3/r4-like"/>
</dbReference>
<evidence type="ECO:0000259" key="6">
    <source>
        <dbReference type="PROSITE" id="PS00716"/>
    </source>
</evidence>
<evidence type="ECO:0000313" key="8">
    <source>
        <dbReference type="Proteomes" id="UP000650511"/>
    </source>
</evidence>
<dbReference type="InterPro" id="IPR007624">
    <property type="entry name" value="RNA_pol_sigma70_r3"/>
</dbReference>
<dbReference type="SUPFAM" id="SSF88659">
    <property type="entry name" value="Sigma3 and sigma4 domains of RNA polymerase sigma factors"/>
    <property type="match status" value="2"/>
</dbReference>
<feature type="domain" description="RNA polymerase sigma-70" evidence="6">
    <location>
        <begin position="332"/>
        <end position="358"/>
    </location>
</feature>
<keyword evidence="4" id="KW-0238">DNA-binding</keyword>
<evidence type="ECO:0000256" key="4">
    <source>
        <dbReference type="ARBA" id="ARBA00023125"/>
    </source>
</evidence>
<dbReference type="PRINTS" id="PR00046">
    <property type="entry name" value="SIGMA70FCT"/>
</dbReference>
<dbReference type="InterPro" id="IPR050239">
    <property type="entry name" value="Sigma-70_RNA_pol_init_factors"/>
</dbReference>
<comment type="caution">
    <text evidence="7">The sequence shown here is derived from an EMBL/GenBank/DDBJ whole genome shotgun (WGS) entry which is preliminary data.</text>
</comment>
<dbReference type="PROSITE" id="PS00716">
    <property type="entry name" value="SIGMA70_2"/>
    <property type="match status" value="1"/>
</dbReference>
<keyword evidence="5" id="KW-0804">Transcription</keyword>
<dbReference type="Pfam" id="PF04539">
    <property type="entry name" value="Sigma70_r3"/>
    <property type="match status" value="1"/>
</dbReference>
<dbReference type="GO" id="GO:0003677">
    <property type="term" value="F:DNA binding"/>
    <property type="evidence" value="ECO:0007669"/>
    <property type="project" value="UniProtKB-KW"/>
</dbReference>
<dbReference type="GO" id="GO:0006352">
    <property type="term" value="P:DNA-templated transcription initiation"/>
    <property type="evidence" value="ECO:0007669"/>
    <property type="project" value="InterPro"/>
</dbReference>
<dbReference type="SUPFAM" id="SSF88946">
    <property type="entry name" value="Sigma2 domain of RNA polymerase sigma factors"/>
    <property type="match status" value="1"/>
</dbReference>
<dbReference type="NCBIfam" id="TIGR02937">
    <property type="entry name" value="sigma70-ECF"/>
    <property type="match status" value="1"/>
</dbReference>
<dbReference type="EMBL" id="BMHA01000016">
    <property type="protein sequence ID" value="GGI09581.1"/>
    <property type="molecule type" value="Genomic_DNA"/>
</dbReference>
<dbReference type="InterPro" id="IPR013325">
    <property type="entry name" value="RNA_pol_sigma_r2"/>
</dbReference>
<name>A0A8J3AIA9_9ACTN</name>
<keyword evidence="3" id="KW-0731">Sigma factor</keyword>
<dbReference type="PANTHER" id="PTHR30603:SF60">
    <property type="entry name" value="RNA POLYMERASE SIGMA FACTOR RPOD"/>
    <property type="match status" value="1"/>
</dbReference>
<dbReference type="InterPro" id="IPR007627">
    <property type="entry name" value="RNA_pol_sigma70_r2"/>
</dbReference>
<proteinExistence type="inferred from homology"/>
<dbReference type="Pfam" id="PF00140">
    <property type="entry name" value="Sigma70_r1_2"/>
    <property type="match status" value="1"/>
</dbReference>
<comment type="similarity">
    <text evidence="1">Belongs to the sigma-70 factor family.</text>
</comment>
<dbReference type="PANTHER" id="PTHR30603">
    <property type="entry name" value="RNA POLYMERASE SIGMA FACTOR RPO"/>
    <property type="match status" value="1"/>
</dbReference>
<keyword evidence="2" id="KW-0805">Transcription regulation</keyword>
<accession>A0A8J3AIA9</accession>
<evidence type="ECO:0000256" key="3">
    <source>
        <dbReference type="ARBA" id="ARBA00023082"/>
    </source>
</evidence>
<dbReference type="AlphaFoldDB" id="A0A8J3AIA9"/>
<dbReference type="Proteomes" id="UP000650511">
    <property type="component" value="Unassembled WGS sequence"/>
</dbReference>
<organism evidence="7 8">
    <name type="scientific">Egicoccus halophilus</name>
    <dbReference type="NCBI Taxonomy" id="1670830"/>
    <lineage>
        <taxon>Bacteria</taxon>
        <taxon>Bacillati</taxon>
        <taxon>Actinomycetota</taxon>
        <taxon>Nitriliruptoria</taxon>
        <taxon>Egicoccales</taxon>
        <taxon>Egicoccaceae</taxon>
        <taxon>Egicoccus</taxon>
    </lineage>
</organism>
<sequence length="378" mass="42187">MSDVTPTSELFERGASRGYVLLSELNDLFDPLTMPDNWVEDTAQRARDLNMQVLDDLVEDADRPEATPLSASSDSVRQYLNEIGRTDLLTPEQEVDLAKRYQAGLAAAALLGSGQKLTPRRKAQLRMVTRGGERAKDHMIRANLRLVVSVARKFRGRGVDLLSLIQEGNLGLIRGVEKFDHTKGYKFSTYATWWIRQALQRGLANTGRTVRLPVHVHELMGKVRYAEFALLQQLGREPTEHEIAAELGLPVERLREVKLAAQDVASLDKPIGEDGDATMGELVADEDAVDPESSATAVLAKREVERALSALTDRERTVLMLRYGLMDGEEHTLEDIGAQFGLTRERIRQIEKKTLTKLRHPSRGFQLRGLLDSVDAPS</sequence>
<dbReference type="InterPro" id="IPR009042">
    <property type="entry name" value="RNA_pol_sigma70_r1_2"/>
</dbReference>
<evidence type="ECO:0000313" key="7">
    <source>
        <dbReference type="EMBL" id="GGI09581.1"/>
    </source>
</evidence>
<dbReference type="InterPro" id="IPR036388">
    <property type="entry name" value="WH-like_DNA-bd_sf"/>
</dbReference>
<keyword evidence="8" id="KW-1185">Reference proteome</keyword>
<dbReference type="InterPro" id="IPR014284">
    <property type="entry name" value="RNA_pol_sigma-70_dom"/>
</dbReference>
<reference evidence="7" key="2">
    <citation type="submission" date="2020-09" db="EMBL/GenBank/DDBJ databases">
        <authorList>
            <person name="Sun Q."/>
            <person name="Zhou Y."/>
        </authorList>
    </citation>
    <scope>NUCLEOTIDE SEQUENCE</scope>
    <source>
        <strain evidence="7">CGMCC 1.14988</strain>
    </source>
</reference>
<gene>
    <name evidence="7" type="ORF">GCM10011354_34790</name>
</gene>
<evidence type="ECO:0000256" key="5">
    <source>
        <dbReference type="ARBA" id="ARBA00023163"/>
    </source>
</evidence>
<evidence type="ECO:0000256" key="2">
    <source>
        <dbReference type="ARBA" id="ARBA00023015"/>
    </source>
</evidence>
<dbReference type="GO" id="GO:0016987">
    <property type="term" value="F:sigma factor activity"/>
    <property type="evidence" value="ECO:0007669"/>
    <property type="project" value="UniProtKB-KW"/>
</dbReference>
<evidence type="ECO:0000256" key="1">
    <source>
        <dbReference type="ARBA" id="ARBA00007788"/>
    </source>
</evidence>
<dbReference type="Pfam" id="PF04545">
    <property type="entry name" value="Sigma70_r4"/>
    <property type="match status" value="1"/>
</dbReference>
<dbReference type="CDD" id="cd06171">
    <property type="entry name" value="Sigma70_r4"/>
    <property type="match status" value="1"/>
</dbReference>
<dbReference type="InterPro" id="IPR007630">
    <property type="entry name" value="RNA_pol_sigma70_r4"/>
</dbReference>
<dbReference type="InterPro" id="IPR000943">
    <property type="entry name" value="RNA_pol_sigma70"/>
</dbReference>
<dbReference type="Gene3D" id="1.10.601.10">
    <property type="entry name" value="RNA Polymerase Primary Sigma Factor"/>
    <property type="match status" value="2"/>
</dbReference>
<dbReference type="RefSeq" id="WP_130649272.1">
    <property type="nucleotide sequence ID" value="NZ_BMHA01000016.1"/>
</dbReference>
<protein>
    <recommendedName>
        <fullName evidence="6">RNA polymerase sigma-70 domain-containing protein</fullName>
    </recommendedName>
</protein>
<dbReference type="Gene3D" id="1.10.10.10">
    <property type="entry name" value="Winged helix-like DNA-binding domain superfamily/Winged helix DNA-binding domain"/>
    <property type="match status" value="2"/>
</dbReference>
<reference evidence="7" key="1">
    <citation type="journal article" date="2014" name="Int. J. Syst. Evol. Microbiol.">
        <title>Complete genome sequence of Corynebacterium casei LMG S-19264T (=DSM 44701T), isolated from a smear-ripened cheese.</title>
        <authorList>
            <consortium name="US DOE Joint Genome Institute (JGI-PGF)"/>
            <person name="Walter F."/>
            <person name="Albersmeier A."/>
            <person name="Kalinowski J."/>
            <person name="Ruckert C."/>
        </authorList>
    </citation>
    <scope>NUCLEOTIDE SEQUENCE</scope>
    <source>
        <strain evidence="7">CGMCC 1.14988</strain>
    </source>
</reference>
<dbReference type="OrthoDB" id="9809557at2"/>